<dbReference type="EMBL" id="LAZR01038880">
    <property type="protein sequence ID" value="KKL18411.1"/>
    <property type="molecule type" value="Genomic_DNA"/>
</dbReference>
<name>A0A0F9DL64_9ZZZZ</name>
<organism evidence="1">
    <name type="scientific">marine sediment metagenome</name>
    <dbReference type="NCBI Taxonomy" id="412755"/>
    <lineage>
        <taxon>unclassified sequences</taxon>
        <taxon>metagenomes</taxon>
        <taxon>ecological metagenomes</taxon>
    </lineage>
</organism>
<accession>A0A0F9DL64</accession>
<dbReference type="AlphaFoldDB" id="A0A0F9DL64"/>
<sequence length="128" mass="14719">MRDIYIVGGGPTHGTCKYDREAWGVNRGIRFSEFWKDGNKLFFFDDVATFDPNVMTVADLWNAKGIVEYLTTPKNVEYLKKYDIPASVYPLGEITEKFRSNYFANTICYMVAYAMYEKVDSIGLYGVD</sequence>
<protein>
    <submittedName>
        <fullName evidence="1">Uncharacterized protein</fullName>
    </submittedName>
</protein>
<reference evidence="1" key="1">
    <citation type="journal article" date="2015" name="Nature">
        <title>Complex archaea that bridge the gap between prokaryotes and eukaryotes.</title>
        <authorList>
            <person name="Spang A."/>
            <person name="Saw J.H."/>
            <person name="Jorgensen S.L."/>
            <person name="Zaremba-Niedzwiedzka K."/>
            <person name="Martijn J."/>
            <person name="Lind A.E."/>
            <person name="van Eijk R."/>
            <person name="Schleper C."/>
            <person name="Guy L."/>
            <person name="Ettema T.J."/>
        </authorList>
    </citation>
    <scope>NUCLEOTIDE SEQUENCE</scope>
</reference>
<proteinExistence type="predicted"/>
<feature type="non-terminal residue" evidence="1">
    <location>
        <position position="128"/>
    </location>
</feature>
<comment type="caution">
    <text evidence="1">The sequence shown here is derived from an EMBL/GenBank/DDBJ whole genome shotgun (WGS) entry which is preliminary data.</text>
</comment>
<gene>
    <name evidence="1" type="ORF">LCGC14_2475810</name>
</gene>
<evidence type="ECO:0000313" key="1">
    <source>
        <dbReference type="EMBL" id="KKL18411.1"/>
    </source>
</evidence>